<evidence type="ECO:0000256" key="6">
    <source>
        <dbReference type="SAM" id="MobiDB-lite"/>
    </source>
</evidence>
<keyword evidence="7" id="KW-0472">Membrane</keyword>
<dbReference type="InterPro" id="IPR003591">
    <property type="entry name" value="Leu-rich_rpt_typical-subtyp"/>
</dbReference>
<dbReference type="PANTHER" id="PTHR24369:SF160">
    <property type="entry name" value="VASORIN"/>
    <property type="match status" value="1"/>
</dbReference>
<evidence type="ECO:0000313" key="11">
    <source>
        <dbReference type="Proteomes" id="UP000261560"/>
    </source>
</evidence>
<keyword evidence="4 5" id="KW-1015">Disulfide bond</keyword>
<dbReference type="PANTHER" id="PTHR24369">
    <property type="entry name" value="ANTIGEN BSP, PUTATIVE-RELATED"/>
    <property type="match status" value="1"/>
</dbReference>
<keyword evidence="11" id="KW-1185">Reference proteome</keyword>
<dbReference type="InterPro" id="IPR001611">
    <property type="entry name" value="Leu-rich_rpt"/>
</dbReference>
<evidence type="ECO:0000313" key="10">
    <source>
        <dbReference type="Ensembl" id="ENSOMEP00000008658.1"/>
    </source>
</evidence>
<sequence>MVSLKLRSSKERRHSCTMKIFLCSFTLLLTIPNAIFSSECPEYCSCPIPDSIFCYQRYSPDFPKDIPPAIRKLYLFNNGIEVIKYENFNNLNNLELLDLSQNKLKQLPDRVFEPLTSLKNLDLSSNQIPHISEDCFHGLAKLERLYLYSNHITTIHPAAFDGLENLLELKLQNNLMKTPVRFSMPQLLLLDLSYNLLQTLSPSHLETPNLESLKLASVGLNRVNDHLLGHLKNLHELDISGNHFTSVPSGVKEIPGLLSLNIAGNPMNPLKPEDLQNLKELNDLDISSLGLHGLPEEFPLLLPNLRKLRAAQNPFNCICSLAWFPKWLTDQGIALGKTEETRCHFPLSHARKILKTMKYSDFGCPSTTTVTTTTVKSTTTTTSVPVTTLPTTTKAGKIHKAIANPDDSTPPFVTGSPSTKSLDKSKEHFCPPQTCLNGGTCHLHEHGQVECTCPYGTSGMYCEIQNPSLPSPPEPESPRATVIADEHDITLCQPTRTSICLNLHRYIELRPYLNGIRITYSNLSGSDQRPRELSLPKSISEYTLRGLIPDSVYSICVSPFGEPTGTDRVCTKGRTNREHNPTQNFSTTDESSPSVTPPALVPATAILLVLVLIAIAIGVVCYIRWKKGKGHMDLHCEPSQLELDGVKAGLDNGALPQKQPQHMNPEPAVQNGGLEYVLLLQDHCASNNIKPSHKPPYF</sequence>
<dbReference type="PROSITE" id="PS51450">
    <property type="entry name" value="LRR"/>
    <property type="match status" value="2"/>
</dbReference>
<dbReference type="Ensembl" id="ENSOMET00000002068.1">
    <property type="protein sequence ID" value="ENSOMEP00000008658.1"/>
    <property type="gene ID" value="ENSOMEG00000009836.1"/>
</dbReference>
<evidence type="ECO:0000256" key="4">
    <source>
        <dbReference type="ARBA" id="ARBA00023157"/>
    </source>
</evidence>
<evidence type="ECO:0000256" key="3">
    <source>
        <dbReference type="ARBA" id="ARBA00022737"/>
    </source>
</evidence>
<dbReference type="SMART" id="SM00369">
    <property type="entry name" value="LRR_TYP"/>
    <property type="match status" value="6"/>
</dbReference>
<dbReference type="InterPro" id="IPR032675">
    <property type="entry name" value="LRR_dom_sf"/>
</dbReference>
<dbReference type="PROSITE" id="PS50026">
    <property type="entry name" value="EGF_3"/>
    <property type="match status" value="1"/>
</dbReference>
<feature type="domain" description="EGF-like" evidence="9">
    <location>
        <begin position="426"/>
        <end position="463"/>
    </location>
</feature>
<organism evidence="10 11">
    <name type="scientific">Oryzias melastigma</name>
    <name type="common">Marine medaka</name>
    <dbReference type="NCBI Taxonomy" id="30732"/>
    <lineage>
        <taxon>Eukaryota</taxon>
        <taxon>Metazoa</taxon>
        <taxon>Chordata</taxon>
        <taxon>Craniata</taxon>
        <taxon>Vertebrata</taxon>
        <taxon>Euteleostomi</taxon>
        <taxon>Actinopterygii</taxon>
        <taxon>Neopterygii</taxon>
        <taxon>Teleostei</taxon>
        <taxon>Neoteleostei</taxon>
        <taxon>Acanthomorphata</taxon>
        <taxon>Ovalentaria</taxon>
        <taxon>Atherinomorphae</taxon>
        <taxon>Beloniformes</taxon>
        <taxon>Adrianichthyidae</taxon>
        <taxon>Oryziinae</taxon>
        <taxon>Oryzias</taxon>
    </lineage>
</organism>
<dbReference type="Gene3D" id="2.60.40.10">
    <property type="entry name" value="Immunoglobulins"/>
    <property type="match status" value="1"/>
</dbReference>
<evidence type="ECO:0000256" key="7">
    <source>
        <dbReference type="SAM" id="Phobius"/>
    </source>
</evidence>
<dbReference type="SMART" id="SM00365">
    <property type="entry name" value="LRR_SD22"/>
    <property type="match status" value="4"/>
</dbReference>
<evidence type="ECO:0000256" key="1">
    <source>
        <dbReference type="ARBA" id="ARBA00022614"/>
    </source>
</evidence>
<dbReference type="SUPFAM" id="SSF52058">
    <property type="entry name" value="L domain-like"/>
    <property type="match status" value="1"/>
</dbReference>
<dbReference type="SUPFAM" id="SSF49265">
    <property type="entry name" value="Fibronectin type III"/>
    <property type="match status" value="1"/>
</dbReference>
<accession>A0A3B3BUE1</accession>
<name>A0A3B3BUE1_ORYME</name>
<dbReference type="Gene3D" id="3.80.10.10">
    <property type="entry name" value="Ribonuclease Inhibitor"/>
    <property type="match status" value="2"/>
</dbReference>
<dbReference type="AlphaFoldDB" id="A0A3B3BUE1"/>
<dbReference type="InterPro" id="IPR050541">
    <property type="entry name" value="LRR_TM_domain-containing"/>
</dbReference>
<dbReference type="SUPFAM" id="SSF57196">
    <property type="entry name" value="EGF/Laminin"/>
    <property type="match status" value="1"/>
</dbReference>
<dbReference type="InterPro" id="IPR013783">
    <property type="entry name" value="Ig-like_fold"/>
</dbReference>
<dbReference type="Gene3D" id="2.10.25.10">
    <property type="entry name" value="Laminin"/>
    <property type="match status" value="1"/>
</dbReference>
<keyword evidence="2 8" id="KW-0732">Signal</keyword>
<reference evidence="10" key="2">
    <citation type="submission" date="2025-09" db="UniProtKB">
        <authorList>
            <consortium name="Ensembl"/>
        </authorList>
    </citation>
    <scope>IDENTIFICATION</scope>
</reference>
<evidence type="ECO:0000256" key="5">
    <source>
        <dbReference type="PROSITE-ProRule" id="PRU00076"/>
    </source>
</evidence>
<dbReference type="GeneTree" id="ENSGT00940000159318"/>
<proteinExistence type="predicted"/>
<dbReference type="OMA" id="KQPQLMI"/>
<protein>
    <submittedName>
        <fullName evidence="10">Vasorin b</fullName>
    </submittedName>
</protein>
<comment type="caution">
    <text evidence="5">Lacks conserved residue(s) required for the propagation of feature annotation.</text>
</comment>
<feature type="chain" id="PRO_5017444323" evidence="8">
    <location>
        <begin position="38"/>
        <end position="698"/>
    </location>
</feature>
<dbReference type="STRING" id="30732.ENSOMEP00000008658"/>
<dbReference type="InterPro" id="IPR000742">
    <property type="entry name" value="EGF"/>
</dbReference>
<keyword evidence="7" id="KW-1133">Transmembrane helix</keyword>
<feature type="disulfide bond" evidence="5">
    <location>
        <begin position="453"/>
        <end position="462"/>
    </location>
</feature>
<dbReference type="InterPro" id="IPR000483">
    <property type="entry name" value="Cys-rich_flank_reg_C"/>
</dbReference>
<dbReference type="Proteomes" id="UP000261560">
    <property type="component" value="Unplaced"/>
</dbReference>
<evidence type="ECO:0000256" key="8">
    <source>
        <dbReference type="SAM" id="SignalP"/>
    </source>
</evidence>
<keyword evidence="1" id="KW-0433">Leucine-rich repeat</keyword>
<dbReference type="Pfam" id="PF13855">
    <property type="entry name" value="LRR_8"/>
    <property type="match status" value="2"/>
</dbReference>
<dbReference type="PaxDb" id="30732-ENSOMEP00000008658"/>
<feature type="signal peptide" evidence="8">
    <location>
        <begin position="1"/>
        <end position="37"/>
    </location>
</feature>
<reference evidence="10" key="1">
    <citation type="submission" date="2025-08" db="UniProtKB">
        <authorList>
            <consortium name="Ensembl"/>
        </authorList>
    </citation>
    <scope>IDENTIFICATION</scope>
</reference>
<dbReference type="InterPro" id="IPR036116">
    <property type="entry name" value="FN3_sf"/>
</dbReference>
<dbReference type="SMART" id="SM00082">
    <property type="entry name" value="LRRCT"/>
    <property type="match status" value="1"/>
</dbReference>
<keyword evidence="5" id="KW-0245">EGF-like domain</keyword>
<keyword evidence="3" id="KW-0677">Repeat</keyword>
<dbReference type="PRINTS" id="PR00019">
    <property type="entry name" value="LEURICHRPT"/>
</dbReference>
<feature type="region of interest" description="Disordered" evidence="6">
    <location>
        <begin position="567"/>
        <end position="594"/>
    </location>
</feature>
<feature type="compositionally biased region" description="Polar residues" evidence="6">
    <location>
        <begin position="581"/>
        <end position="590"/>
    </location>
</feature>
<evidence type="ECO:0000259" key="9">
    <source>
        <dbReference type="PROSITE" id="PS50026"/>
    </source>
</evidence>
<dbReference type="PROSITE" id="PS00022">
    <property type="entry name" value="EGF_1"/>
    <property type="match status" value="1"/>
</dbReference>
<keyword evidence="7" id="KW-0812">Transmembrane</keyword>
<evidence type="ECO:0000256" key="2">
    <source>
        <dbReference type="ARBA" id="ARBA00022729"/>
    </source>
</evidence>
<dbReference type="GO" id="GO:0005886">
    <property type="term" value="C:plasma membrane"/>
    <property type="evidence" value="ECO:0007669"/>
    <property type="project" value="TreeGrafter"/>
</dbReference>
<feature type="transmembrane region" description="Helical" evidence="7">
    <location>
        <begin position="599"/>
        <end position="623"/>
    </location>
</feature>